<gene>
    <name evidence="1" type="ORF">NM208_g4788</name>
</gene>
<evidence type="ECO:0000313" key="2">
    <source>
        <dbReference type="Proteomes" id="UP001148629"/>
    </source>
</evidence>
<accession>A0ACC1SJS1</accession>
<reference evidence="1" key="1">
    <citation type="submission" date="2022-08" db="EMBL/GenBank/DDBJ databases">
        <title>Genome Sequence of Fusarium decemcellulare.</title>
        <authorList>
            <person name="Buettner E."/>
        </authorList>
    </citation>
    <scope>NUCLEOTIDE SEQUENCE</scope>
    <source>
        <strain evidence="1">Babe19</strain>
    </source>
</reference>
<dbReference type="Proteomes" id="UP001148629">
    <property type="component" value="Unassembled WGS sequence"/>
</dbReference>
<name>A0ACC1SJS1_9HYPO</name>
<sequence length="504" mass="55280">MGESVVRKSHDRQIVAVSESNVSWRDSPNLLKLTFSLVMLTMFGSAVGYDGSMSNGLLALPQWTSFMGQPAGAWLGFINAIYWVSFGLGIPFAAWSADRYGRKITVYMGFIPLIIGTALETAAPNEAVFIVGRAILGFPSAVFGNVVPLLVAECAHPKYRGVLTSFYFTGFYIGAAIAAWATFGTRNYATSWAWRIPCILQLACPLVGLAGLIPCPESPRWLVSKGRVEEARNTLTTYHSIVQDDPIVETQMLEIQAAVTDATEVVSGSYADMFKTKANLHRVAITLTLGIFSQWVGNGVVSYYLSLVLNTIGLTSVTEQTLISGCLQIWNWVFAIAGAMAVERFGRRKLFLLSFAIMLVSYVVITACSGSFAQTGHRAVGIAVVPFLFVYFAGYDIAVTPLQVAYPVEIWPYHLRSQGLGLAWMSMVIGVIFNVFVNPIALEAIGWKYYLVFVALLVVYGLLVYFLFPETRGLSLEQIDIVFLDGKTTSTTKVYCGEDKLTKE</sequence>
<keyword evidence="2" id="KW-1185">Reference proteome</keyword>
<protein>
    <submittedName>
        <fullName evidence="1">Uncharacterized protein</fullName>
    </submittedName>
</protein>
<comment type="caution">
    <text evidence="1">The sequence shown here is derived from an EMBL/GenBank/DDBJ whole genome shotgun (WGS) entry which is preliminary data.</text>
</comment>
<organism evidence="1 2">
    <name type="scientific">Fusarium decemcellulare</name>
    <dbReference type="NCBI Taxonomy" id="57161"/>
    <lineage>
        <taxon>Eukaryota</taxon>
        <taxon>Fungi</taxon>
        <taxon>Dikarya</taxon>
        <taxon>Ascomycota</taxon>
        <taxon>Pezizomycotina</taxon>
        <taxon>Sordariomycetes</taxon>
        <taxon>Hypocreomycetidae</taxon>
        <taxon>Hypocreales</taxon>
        <taxon>Nectriaceae</taxon>
        <taxon>Fusarium</taxon>
        <taxon>Fusarium decemcellulare species complex</taxon>
    </lineage>
</organism>
<evidence type="ECO:0000313" key="1">
    <source>
        <dbReference type="EMBL" id="KAJ3541038.1"/>
    </source>
</evidence>
<proteinExistence type="predicted"/>
<dbReference type="EMBL" id="JANRMS010000374">
    <property type="protein sequence ID" value="KAJ3541038.1"/>
    <property type="molecule type" value="Genomic_DNA"/>
</dbReference>